<evidence type="ECO:0000313" key="2">
    <source>
        <dbReference type="EMBL" id="CRK27650.1"/>
    </source>
</evidence>
<feature type="region of interest" description="Disordered" evidence="1">
    <location>
        <begin position="50"/>
        <end position="79"/>
    </location>
</feature>
<name>A0A0G4M1E7_VERLO</name>
<accession>A0A0G4M1E7</accession>
<keyword evidence="3" id="KW-1185">Reference proteome</keyword>
<proteinExistence type="predicted"/>
<protein>
    <submittedName>
        <fullName evidence="2">Uncharacterized protein</fullName>
    </submittedName>
</protein>
<organism evidence="2 3">
    <name type="scientific">Verticillium longisporum</name>
    <name type="common">Verticillium dahliae var. longisporum</name>
    <dbReference type="NCBI Taxonomy" id="100787"/>
    <lineage>
        <taxon>Eukaryota</taxon>
        <taxon>Fungi</taxon>
        <taxon>Dikarya</taxon>
        <taxon>Ascomycota</taxon>
        <taxon>Pezizomycotina</taxon>
        <taxon>Sordariomycetes</taxon>
        <taxon>Hypocreomycetidae</taxon>
        <taxon>Glomerellales</taxon>
        <taxon>Plectosphaerellaceae</taxon>
        <taxon>Verticillium</taxon>
    </lineage>
</organism>
<sequence>MSTQKRDVNTEVEPQPETIGYIGLIRCNGTFGDSFWTETNDKWQDADSMVVGAGSDHGGENSLIDLKEATKGSAKTSSN</sequence>
<evidence type="ECO:0000256" key="1">
    <source>
        <dbReference type="SAM" id="MobiDB-lite"/>
    </source>
</evidence>
<dbReference type="EMBL" id="CVQH01020463">
    <property type="protein sequence ID" value="CRK27650.1"/>
    <property type="molecule type" value="Genomic_DNA"/>
</dbReference>
<evidence type="ECO:0000313" key="3">
    <source>
        <dbReference type="Proteomes" id="UP000044602"/>
    </source>
</evidence>
<dbReference type="Proteomes" id="UP000044602">
    <property type="component" value="Unassembled WGS sequence"/>
</dbReference>
<gene>
    <name evidence="2" type="ORF">BN1708_014887</name>
</gene>
<reference evidence="2 3" key="1">
    <citation type="submission" date="2015-05" db="EMBL/GenBank/DDBJ databases">
        <authorList>
            <person name="Wang D.B."/>
            <person name="Wang M."/>
        </authorList>
    </citation>
    <scope>NUCLEOTIDE SEQUENCE [LARGE SCALE GENOMIC DNA]</scope>
    <source>
        <strain evidence="2">VL1</strain>
    </source>
</reference>
<dbReference type="AlphaFoldDB" id="A0A0G4M1E7"/>